<comment type="caution">
    <text evidence="3">The sequence shown here is derived from an EMBL/GenBank/DDBJ whole genome shotgun (WGS) entry which is preliminary data.</text>
</comment>
<feature type="compositionally biased region" description="Low complexity" evidence="1">
    <location>
        <begin position="324"/>
        <end position="333"/>
    </location>
</feature>
<evidence type="ECO:0000256" key="2">
    <source>
        <dbReference type="SAM" id="Phobius"/>
    </source>
</evidence>
<dbReference type="EMBL" id="CAUJNA010000535">
    <property type="protein sequence ID" value="CAJ1378362.1"/>
    <property type="molecule type" value="Genomic_DNA"/>
</dbReference>
<dbReference type="AlphaFoldDB" id="A0AA36MTG1"/>
<feature type="region of interest" description="Disordered" evidence="1">
    <location>
        <begin position="161"/>
        <end position="464"/>
    </location>
</feature>
<keyword evidence="2" id="KW-0812">Transmembrane</keyword>
<feature type="compositionally biased region" description="Acidic residues" evidence="1">
    <location>
        <begin position="161"/>
        <end position="171"/>
    </location>
</feature>
<name>A0AA36MTG1_9DINO</name>
<gene>
    <name evidence="3" type="ORF">EVOR1521_LOCUS6927</name>
</gene>
<feature type="transmembrane region" description="Helical" evidence="2">
    <location>
        <begin position="663"/>
        <end position="685"/>
    </location>
</feature>
<sequence>MEPAAVLQQLHGHVDTWDAVQDELLLRVLQSMRDGMLRRAEQTEKGLEAAARRADAVGFQLRAANCGLELLAQSQFLEHRIEPEECAEVSVEEAAEDLWPEDEPPPESEMDAIRRALDLGQGGLSAAQEEWSALPAVVGSEAWQAVATTAAPSLAEFLNEAPEETVPETEGLEGSAADNQDAPEEEWQATETHHVRFEPAEGESEAPAPRLASEPNLASQLNALLAARGGPLGDSGPGSGGPTSPTADTAPVLATAGTGAPKGKDKGKGKGKSKGKAPPVPAGSGNLFDAPLGPLQAPLQASSKASPASSSSLFDDEPFQVPRPAKASPAKSAGSLFDEAPSASKGSSLFDDDGFDFPTKAGSRLPARDEDPLFNDEAPARPKPAPSKAGGLFGDDAPKPKAALANPLGKAGGLFEDDAPKPKAALANPLGKAGGLFEDDPPKPKAGGLLQDDAPKPKAPLANPLGKAGIAEEAIPKAASQPTGTEADGARHTDALTVMYCNITSDCRLDGVLLQERLGRLRGMARTNLHLAICSLVYVGINICTLVMNSMDADFRRDHKLLFHRTEFWATFFFACLQVYALVGCPRQLQDIFRRPFTVKCVMVLNVVATLVPAGLVTVSLDYFEVCSHEVEYSNEITMAILDMIFVYSLVKKHSLRESGLLFQFAATVLTLAIAVIQLGIYNGLGGTHGGPGEQLAHYFEFVFEGFSGFISFLFCIDCKPLGQRWLSTEHRTASGCYFCPLDVDLRSTAARYFEAKP</sequence>
<feature type="compositionally biased region" description="Low complexity" evidence="1">
    <location>
        <begin position="295"/>
        <end position="313"/>
    </location>
</feature>
<evidence type="ECO:0000313" key="4">
    <source>
        <dbReference type="Proteomes" id="UP001178507"/>
    </source>
</evidence>
<feature type="compositionally biased region" description="Low complexity" evidence="1">
    <location>
        <begin position="216"/>
        <end position="229"/>
    </location>
</feature>
<reference evidence="3" key="1">
    <citation type="submission" date="2023-08" db="EMBL/GenBank/DDBJ databases">
        <authorList>
            <person name="Chen Y."/>
            <person name="Shah S."/>
            <person name="Dougan E. K."/>
            <person name="Thang M."/>
            <person name="Chan C."/>
        </authorList>
    </citation>
    <scope>NUCLEOTIDE SEQUENCE</scope>
</reference>
<feature type="transmembrane region" description="Helical" evidence="2">
    <location>
        <begin position="529"/>
        <end position="548"/>
    </location>
</feature>
<feature type="transmembrane region" description="Helical" evidence="2">
    <location>
        <begin position="697"/>
        <end position="717"/>
    </location>
</feature>
<dbReference type="Proteomes" id="UP001178507">
    <property type="component" value="Unassembled WGS sequence"/>
</dbReference>
<accession>A0AA36MTG1</accession>
<keyword evidence="2" id="KW-1133">Transmembrane helix</keyword>
<proteinExistence type="predicted"/>
<evidence type="ECO:0000313" key="3">
    <source>
        <dbReference type="EMBL" id="CAJ1378362.1"/>
    </source>
</evidence>
<feature type="compositionally biased region" description="Low complexity" evidence="1">
    <location>
        <begin position="422"/>
        <end position="431"/>
    </location>
</feature>
<feature type="compositionally biased region" description="Low complexity" evidence="1">
    <location>
        <begin position="400"/>
        <end position="409"/>
    </location>
</feature>
<feature type="transmembrane region" description="Helical" evidence="2">
    <location>
        <begin position="633"/>
        <end position="651"/>
    </location>
</feature>
<keyword evidence="2" id="KW-0472">Membrane</keyword>
<protein>
    <submittedName>
        <fullName evidence="3">Uncharacterized protein</fullName>
    </submittedName>
</protein>
<evidence type="ECO:0000256" key="1">
    <source>
        <dbReference type="SAM" id="MobiDB-lite"/>
    </source>
</evidence>
<organism evidence="3 4">
    <name type="scientific">Effrenium voratum</name>
    <dbReference type="NCBI Taxonomy" id="2562239"/>
    <lineage>
        <taxon>Eukaryota</taxon>
        <taxon>Sar</taxon>
        <taxon>Alveolata</taxon>
        <taxon>Dinophyceae</taxon>
        <taxon>Suessiales</taxon>
        <taxon>Symbiodiniaceae</taxon>
        <taxon>Effrenium</taxon>
    </lineage>
</organism>
<feature type="compositionally biased region" description="Gly residues" evidence="1">
    <location>
        <begin position="230"/>
        <end position="241"/>
    </location>
</feature>
<keyword evidence="4" id="KW-1185">Reference proteome</keyword>
<feature type="transmembrane region" description="Helical" evidence="2">
    <location>
        <begin position="597"/>
        <end position="621"/>
    </location>
</feature>